<accession>A0A0S2FBQ3</accession>
<dbReference type="KEGG" id="lab:LA76x_2838"/>
<evidence type="ECO:0000256" key="1">
    <source>
        <dbReference type="SAM" id="MobiDB-lite"/>
    </source>
</evidence>
<dbReference type="AlphaFoldDB" id="A0A0S2FBQ3"/>
<feature type="region of interest" description="Disordered" evidence="1">
    <location>
        <begin position="37"/>
        <end position="66"/>
    </location>
</feature>
<evidence type="ECO:0000313" key="2">
    <source>
        <dbReference type="EMBL" id="ALN80969.1"/>
    </source>
</evidence>
<name>A0A0S2FBQ3_LYSAN</name>
<protein>
    <submittedName>
        <fullName evidence="2">Uncharacterized protein</fullName>
    </submittedName>
</protein>
<sequence length="66" mass="7424">MHGRDACDVELGHKEVCQPLEVSLAQASAYRRHGFFQGLRTESRPVNRATDDPSAEGSHEYPNRRS</sequence>
<keyword evidence="3" id="KW-1185">Reference proteome</keyword>
<proteinExistence type="predicted"/>
<feature type="compositionally biased region" description="Basic and acidic residues" evidence="1">
    <location>
        <begin position="41"/>
        <end position="66"/>
    </location>
</feature>
<reference evidence="2" key="1">
    <citation type="journal article" date="2015" name="BMC Genomics">
        <title>Comparative genomics and metabolic profiling of the genus Lysobacter.</title>
        <authorList>
            <person name="de Bruijn I."/>
            <person name="Cheng X."/>
            <person name="de Jager V."/>
            <person name="Exposito R.G."/>
            <person name="Watrous J."/>
            <person name="Patel N."/>
            <person name="Postma J."/>
            <person name="Dorrestein P.C."/>
            <person name="Kobayashi D."/>
            <person name="Raaijmakers J.M."/>
        </authorList>
    </citation>
    <scope>NUCLEOTIDE SEQUENCE [LARGE SCALE GENOMIC DNA]</scope>
    <source>
        <strain evidence="2">76</strain>
    </source>
</reference>
<dbReference type="Proteomes" id="UP000060787">
    <property type="component" value="Chromosome"/>
</dbReference>
<evidence type="ECO:0000313" key="3">
    <source>
        <dbReference type="Proteomes" id="UP000060787"/>
    </source>
</evidence>
<gene>
    <name evidence="2" type="ORF">LA76x_2838</name>
</gene>
<organism evidence="2 3">
    <name type="scientific">Lysobacter antibioticus</name>
    <dbReference type="NCBI Taxonomy" id="84531"/>
    <lineage>
        <taxon>Bacteria</taxon>
        <taxon>Pseudomonadati</taxon>
        <taxon>Pseudomonadota</taxon>
        <taxon>Gammaproteobacteria</taxon>
        <taxon>Lysobacterales</taxon>
        <taxon>Lysobacteraceae</taxon>
        <taxon>Lysobacter</taxon>
    </lineage>
</organism>
<dbReference type="EMBL" id="CP011129">
    <property type="protein sequence ID" value="ALN80969.1"/>
    <property type="molecule type" value="Genomic_DNA"/>
</dbReference>